<keyword evidence="3" id="KW-0479">Metal-binding</keyword>
<feature type="chain" id="PRO_5040869135" evidence="6">
    <location>
        <begin position="30"/>
        <end position="261"/>
    </location>
</feature>
<dbReference type="Proteomes" id="UP001138661">
    <property type="component" value="Unassembled WGS sequence"/>
</dbReference>
<organism evidence="7 8">
    <name type="scientific">Roseobacter insulae</name>
    <dbReference type="NCBI Taxonomy" id="2859783"/>
    <lineage>
        <taxon>Bacteria</taxon>
        <taxon>Pseudomonadati</taxon>
        <taxon>Pseudomonadota</taxon>
        <taxon>Alphaproteobacteria</taxon>
        <taxon>Rhodobacterales</taxon>
        <taxon>Roseobacteraceae</taxon>
        <taxon>Roseobacter</taxon>
    </lineage>
</organism>
<name>A0A9X1FYK7_9RHOB</name>
<comment type="similarity">
    <text evidence="1">Belongs to the bacterial solute-binding protein ModA family.</text>
</comment>
<comment type="subunit">
    <text evidence="5">The complex is composed of two ATP-binding proteins (ModC), two transmembrane proteins (ModB) and a solute-binding protein (ModA).</text>
</comment>
<keyword evidence="2" id="KW-0500">Molybdenum</keyword>
<evidence type="ECO:0000256" key="3">
    <source>
        <dbReference type="ARBA" id="ARBA00022723"/>
    </source>
</evidence>
<keyword evidence="8" id="KW-1185">Reference proteome</keyword>
<evidence type="ECO:0000256" key="5">
    <source>
        <dbReference type="ARBA" id="ARBA00062515"/>
    </source>
</evidence>
<dbReference type="GO" id="GO:0030288">
    <property type="term" value="C:outer membrane-bounded periplasmic space"/>
    <property type="evidence" value="ECO:0007669"/>
    <property type="project" value="TreeGrafter"/>
</dbReference>
<keyword evidence="4 6" id="KW-0732">Signal</keyword>
<dbReference type="GO" id="GO:0015689">
    <property type="term" value="P:molybdate ion transport"/>
    <property type="evidence" value="ECO:0007669"/>
    <property type="project" value="InterPro"/>
</dbReference>
<accession>A0A9X1FYK7</accession>
<gene>
    <name evidence="7" type="primary">modA</name>
    <name evidence="7" type="ORF">KX928_19710</name>
</gene>
<dbReference type="FunFam" id="3.40.190.10:FF:000035">
    <property type="entry name" value="Molybdate ABC transporter substrate-binding protein"/>
    <property type="match status" value="1"/>
</dbReference>
<evidence type="ECO:0000313" key="8">
    <source>
        <dbReference type="Proteomes" id="UP001138661"/>
    </source>
</evidence>
<protein>
    <submittedName>
        <fullName evidence="7">Molybdate ABC transporter substrate-binding protein</fullName>
    </submittedName>
</protein>
<comment type="caution">
    <text evidence="7">The sequence shown here is derived from an EMBL/GenBank/DDBJ whole genome shotgun (WGS) entry which is preliminary data.</text>
</comment>
<dbReference type="GO" id="GO:1901359">
    <property type="term" value="F:tungstate binding"/>
    <property type="evidence" value="ECO:0007669"/>
    <property type="project" value="UniProtKB-ARBA"/>
</dbReference>
<dbReference type="PANTHER" id="PTHR30632:SF17">
    <property type="entry name" value="MOLYBDATE-BINDING PROTEIN MODA"/>
    <property type="match status" value="1"/>
</dbReference>
<proteinExistence type="inferred from homology"/>
<dbReference type="InterPro" id="IPR005950">
    <property type="entry name" value="ModA"/>
</dbReference>
<reference evidence="7" key="1">
    <citation type="submission" date="2021-07" db="EMBL/GenBank/DDBJ databases">
        <title>Roseobacter insulae sp. nov., isolated from a tidal flat.</title>
        <authorList>
            <person name="Park S."/>
            <person name="Yoon J.-H."/>
        </authorList>
    </citation>
    <scope>NUCLEOTIDE SEQUENCE</scope>
    <source>
        <strain evidence="7">YSTF-M11</strain>
    </source>
</reference>
<dbReference type="PIRSF" id="PIRSF004846">
    <property type="entry name" value="ModA"/>
    <property type="match status" value="1"/>
</dbReference>
<evidence type="ECO:0000256" key="4">
    <source>
        <dbReference type="ARBA" id="ARBA00022729"/>
    </source>
</evidence>
<dbReference type="NCBIfam" id="TIGR01256">
    <property type="entry name" value="modA"/>
    <property type="match status" value="1"/>
</dbReference>
<dbReference type="GO" id="GO:0046872">
    <property type="term" value="F:metal ion binding"/>
    <property type="evidence" value="ECO:0007669"/>
    <property type="project" value="UniProtKB-KW"/>
</dbReference>
<evidence type="ECO:0000256" key="2">
    <source>
        <dbReference type="ARBA" id="ARBA00022505"/>
    </source>
</evidence>
<feature type="signal peptide" evidence="6">
    <location>
        <begin position="1"/>
        <end position="29"/>
    </location>
</feature>
<evidence type="ECO:0000256" key="6">
    <source>
        <dbReference type="SAM" id="SignalP"/>
    </source>
</evidence>
<dbReference type="PANTHER" id="PTHR30632">
    <property type="entry name" value="MOLYBDATE-BINDING PERIPLASMIC PROTEIN"/>
    <property type="match status" value="1"/>
</dbReference>
<dbReference type="EMBL" id="JAHXDN010000006">
    <property type="protein sequence ID" value="MBW4710017.1"/>
    <property type="molecule type" value="Genomic_DNA"/>
</dbReference>
<dbReference type="AlphaFoldDB" id="A0A9X1FYK7"/>
<evidence type="ECO:0000256" key="1">
    <source>
        <dbReference type="ARBA" id="ARBA00009175"/>
    </source>
</evidence>
<sequence length="261" mass="27554">MRHSFAWQFCAALFLSAGLSALGPGSARADDVTVFAAASLKTALDAIAGAFEADTGHVVTVSYAGTPVLARHIALGAPADIFISANPDWMDWAEARGSLVPQSRQDLLTNDLVLIAHGTDEAVDLKPSALVARLGDARIAMALVDAVPAGIYGKSALSYFGVWHMLETRIVQTDNVRAALALVALGEAKFGVVYKSDAIAEPRVSVIATFPPSSHPQITYPAALIEGRDTPAARAFFDYLRVPASRDMFERQGFAVVNGAS</sequence>
<dbReference type="GO" id="GO:0030973">
    <property type="term" value="F:molybdate ion binding"/>
    <property type="evidence" value="ECO:0007669"/>
    <property type="project" value="TreeGrafter"/>
</dbReference>
<dbReference type="Pfam" id="PF13531">
    <property type="entry name" value="SBP_bac_11"/>
    <property type="match status" value="1"/>
</dbReference>
<evidence type="ECO:0000313" key="7">
    <source>
        <dbReference type="EMBL" id="MBW4710017.1"/>
    </source>
</evidence>
<dbReference type="InterPro" id="IPR050682">
    <property type="entry name" value="ModA/WtpA"/>
</dbReference>
<dbReference type="RefSeq" id="WP_219506145.1">
    <property type="nucleotide sequence ID" value="NZ_JAHXDN010000006.1"/>
</dbReference>